<keyword evidence="3" id="KW-0863">Zinc-finger</keyword>
<dbReference type="EMBL" id="NAJN01003737">
    <property type="protein sequence ID" value="TKA35927.1"/>
    <property type="molecule type" value="Genomic_DNA"/>
</dbReference>
<evidence type="ECO:0000259" key="6">
    <source>
        <dbReference type="Pfam" id="PF05699"/>
    </source>
</evidence>
<dbReference type="OrthoDB" id="3944016at2759"/>
<dbReference type="GO" id="GO:0005634">
    <property type="term" value="C:nucleus"/>
    <property type="evidence" value="ECO:0007669"/>
    <property type="project" value="UniProtKB-SubCell"/>
</dbReference>
<name>A0A4U0UK75_9PEZI</name>
<evidence type="ECO:0000313" key="7">
    <source>
        <dbReference type="EMBL" id="TKA35927.1"/>
    </source>
</evidence>
<accession>A0A4U0UK75</accession>
<evidence type="ECO:0000313" key="8">
    <source>
        <dbReference type="Proteomes" id="UP000308768"/>
    </source>
</evidence>
<evidence type="ECO:0000256" key="5">
    <source>
        <dbReference type="ARBA" id="ARBA00023242"/>
    </source>
</evidence>
<gene>
    <name evidence="7" type="ORF">B0A49_13520</name>
</gene>
<reference evidence="7 8" key="1">
    <citation type="submission" date="2017-03" db="EMBL/GenBank/DDBJ databases">
        <title>Genomes of endolithic fungi from Antarctica.</title>
        <authorList>
            <person name="Coleine C."/>
            <person name="Masonjones S."/>
            <person name="Stajich J.E."/>
        </authorList>
    </citation>
    <scope>NUCLEOTIDE SEQUENCE [LARGE SCALE GENOMIC DNA]</scope>
    <source>
        <strain evidence="7 8">CCFEE 5187</strain>
    </source>
</reference>
<proteinExistence type="predicted"/>
<dbReference type="InterPro" id="IPR008906">
    <property type="entry name" value="HATC_C_dom"/>
</dbReference>
<organism evidence="7 8">
    <name type="scientific">Cryomyces minteri</name>
    <dbReference type="NCBI Taxonomy" id="331657"/>
    <lineage>
        <taxon>Eukaryota</taxon>
        <taxon>Fungi</taxon>
        <taxon>Dikarya</taxon>
        <taxon>Ascomycota</taxon>
        <taxon>Pezizomycotina</taxon>
        <taxon>Dothideomycetes</taxon>
        <taxon>Dothideomycetes incertae sedis</taxon>
        <taxon>Cryomyces</taxon>
    </lineage>
</organism>
<dbReference type="InterPro" id="IPR012337">
    <property type="entry name" value="RNaseH-like_sf"/>
</dbReference>
<feature type="non-terminal residue" evidence="7">
    <location>
        <position position="1"/>
    </location>
</feature>
<dbReference type="STRING" id="331657.A0A4U0UK75"/>
<dbReference type="InterPro" id="IPR052035">
    <property type="entry name" value="ZnF_BED_domain_contain"/>
</dbReference>
<keyword evidence="2" id="KW-0479">Metal-binding</keyword>
<keyword evidence="8" id="KW-1185">Reference proteome</keyword>
<feature type="domain" description="HAT C-terminal dimerisation" evidence="6">
    <location>
        <begin position="245"/>
        <end position="272"/>
    </location>
</feature>
<dbReference type="AlphaFoldDB" id="A0A4U0UK75"/>
<comment type="caution">
    <text evidence="7">The sequence shown here is derived from an EMBL/GenBank/DDBJ whole genome shotgun (WGS) entry which is preliminary data.</text>
</comment>
<evidence type="ECO:0000256" key="4">
    <source>
        <dbReference type="ARBA" id="ARBA00022833"/>
    </source>
</evidence>
<evidence type="ECO:0000256" key="1">
    <source>
        <dbReference type="ARBA" id="ARBA00004123"/>
    </source>
</evidence>
<evidence type="ECO:0000256" key="3">
    <source>
        <dbReference type="ARBA" id="ARBA00022771"/>
    </source>
</evidence>
<dbReference type="GO" id="GO:0046983">
    <property type="term" value="F:protein dimerization activity"/>
    <property type="evidence" value="ECO:0007669"/>
    <property type="project" value="InterPro"/>
</dbReference>
<dbReference type="PANTHER" id="PTHR46481:SF10">
    <property type="entry name" value="ZINC FINGER BED DOMAIN-CONTAINING PROTEIN 39"/>
    <property type="match status" value="1"/>
</dbReference>
<sequence>DVAPDELMKYYNLIKDGGIRWNSTLAMIHRVLKLRNAIELYFSRWVQPADDTHDLMEDKLSPEHWNDLERFAVLLQPFKDYTTLLEGNAIEGAQGACWEVLCTLDVFYVHLEAASEEVRDEDSYYATGIEMGSDAVYRAAIALHPACKLDYFTGAWHKWPAWIKRAEKDVKSLVQEYEDAVGTISNSDNETLAIPQPVKKANKLHAMFKANAQPPASDRRPNKRQKVATDWEKFTSLAVDDAVDNPLQWWWDHQTVYPVLSKMAFDLFSIPAKIITLDVDVKKAEMTASVAAAEAKANAAAVADIGGWTVLD</sequence>
<dbReference type="Proteomes" id="UP000308768">
    <property type="component" value="Unassembled WGS sequence"/>
</dbReference>
<dbReference type="PANTHER" id="PTHR46481">
    <property type="entry name" value="ZINC FINGER BED DOMAIN-CONTAINING PROTEIN 4"/>
    <property type="match status" value="1"/>
</dbReference>
<evidence type="ECO:0000256" key="2">
    <source>
        <dbReference type="ARBA" id="ARBA00022723"/>
    </source>
</evidence>
<comment type="subcellular location">
    <subcellularLocation>
        <location evidence="1">Nucleus</location>
    </subcellularLocation>
</comment>
<dbReference type="GO" id="GO:0008270">
    <property type="term" value="F:zinc ion binding"/>
    <property type="evidence" value="ECO:0007669"/>
    <property type="project" value="UniProtKB-KW"/>
</dbReference>
<keyword evidence="5" id="KW-0539">Nucleus</keyword>
<dbReference type="SUPFAM" id="SSF53098">
    <property type="entry name" value="Ribonuclease H-like"/>
    <property type="match status" value="1"/>
</dbReference>
<keyword evidence="4" id="KW-0862">Zinc</keyword>
<dbReference type="Pfam" id="PF05699">
    <property type="entry name" value="Dimer_Tnp_hAT"/>
    <property type="match status" value="1"/>
</dbReference>
<protein>
    <recommendedName>
        <fullName evidence="6">HAT C-terminal dimerisation domain-containing protein</fullName>
    </recommendedName>
</protein>